<evidence type="ECO:0000313" key="12">
    <source>
        <dbReference type="EMBL" id="NUU75007.1"/>
    </source>
</evidence>
<keyword evidence="10" id="KW-0742">SOS response</keyword>
<sequence>MERLSRRQEEAFQAIKEYFRDNGYPPTSRELGDMMGIASSSTAHGYLERLEKKGYIKRTSSTPRGIKILKEVDYFGE</sequence>
<evidence type="ECO:0000256" key="3">
    <source>
        <dbReference type="ARBA" id="ARBA00022763"/>
    </source>
</evidence>
<protein>
    <recommendedName>
        <fullName evidence="11">LexA repressor DNA-binding domain-containing protein</fullName>
    </recommendedName>
</protein>
<evidence type="ECO:0000256" key="9">
    <source>
        <dbReference type="ARBA" id="ARBA00023204"/>
    </source>
</evidence>
<keyword evidence="8" id="KW-0804">Transcription</keyword>
<keyword evidence="3" id="KW-0227">DNA damage</keyword>
<dbReference type="InterPro" id="IPR036390">
    <property type="entry name" value="WH_DNA-bd_sf"/>
</dbReference>
<dbReference type="SUPFAM" id="SSF46785">
    <property type="entry name" value="Winged helix' DNA-binding domain"/>
    <property type="match status" value="1"/>
</dbReference>
<dbReference type="GO" id="GO:0004252">
    <property type="term" value="F:serine-type endopeptidase activity"/>
    <property type="evidence" value="ECO:0007669"/>
    <property type="project" value="InterPro"/>
</dbReference>
<dbReference type="EMBL" id="JABMCB010000163">
    <property type="protein sequence ID" value="NUU75007.1"/>
    <property type="molecule type" value="Genomic_DNA"/>
</dbReference>
<evidence type="ECO:0000256" key="8">
    <source>
        <dbReference type="ARBA" id="ARBA00023163"/>
    </source>
</evidence>
<keyword evidence="9" id="KW-0234">DNA repair</keyword>
<dbReference type="AlphaFoldDB" id="A0A7Y6ESK5"/>
<dbReference type="InterPro" id="IPR006199">
    <property type="entry name" value="LexA_DNA-bd_dom"/>
</dbReference>
<feature type="domain" description="LexA repressor DNA-binding" evidence="11">
    <location>
        <begin position="1"/>
        <end position="65"/>
    </location>
</feature>
<evidence type="ECO:0000256" key="2">
    <source>
        <dbReference type="ARBA" id="ARBA00022705"/>
    </source>
</evidence>
<dbReference type="GO" id="GO:0006508">
    <property type="term" value="P:proteolysis"/>
    <property type="evidence" value="ECO:0007669"/>
    <property type="project" value="InterPro"/>
</dbReference>
<dbReference type="RefSeq" id="WP_175394868.1">
    <property type="nucleotide sequence ID" value="NZ_JABMCB010000163.1"/>
</dbReference>
<accession>A0A7Y6ESK5</accession>
<keyword evidence="1" id="KW-0678">Repressor</keyword>
<keyword evidence="6" id="KW-0805">Transcription regulation</keyword>
<keyword evidence="5" id="KW-0068">Autocatalytic cleavage</keyword>
<evidence type="ECO:0000256" key="7">
    <source>
        <dbReference type="ARBA" id="ARBA00023125"/>
    </source>
</evidence>
<gene>
    <name evidence="12" type="ORF">HP552_07105</name>
</gene>
<name>A0A7Y6ESK5_9BACL</name>
<dbReference type="GO" id="GO:0006281">
    <property type="term" value="P:DNA repair"/>
    <property type="evidence" value="ECO:0007669"/>
    <property type="project" value="UniProtKB-KW"/>
</dbReference>
<dbReference type="GO" id="GO:0003677">
    <property type="term" value="F:DNA binding"/>
    <property type="evidence" value="ECO:0007669"/>
    <property type="project" value="UniProtKB-KW"/>
</dbReference>
<dbReference type="FunFam" id="1.10.10.10:FF:000009">
    <property type="entry name" value="LexA repressor"/>
    <property type="match status" value="1"/>
</dbReference>
<keyword evidence="7" id="KW-0238">DNA-binding</keyword>
<organism evidence="12 13">
    <name type="scientific">Paenibacillus xylanilyticus</name>
    <dbReference type="NCBI Taxonomy" id="248903"/>
    <lineage>
        <taxon>Bacteria</taxon>
        <taxon>Bacillati</taxon>
        <taxon>Bacillota</taxon>
        <taxon>Bacilli</taxon>
        <taxon>Bacillales</taxon>
        <taxon>Paenibacillaceae</taxon>
        <taxon>Paenibacillus</taxon>
    </lineage>
</organism>
<dbReference type="PANTHER" id="PTHR33516:SF2">
    <property type="entry name" value="LEXA REPRESSOR-RELATED"/>
    <property type="match status" value="1"/>
</dbReference>
<dbReference type="PANTHER" id="PTHR33516">
    <property type="entry name" value="LEXA REPRESSOR"/>
    <property type="match status" value="1"/>
</dbReference>
<dbReference type="InterPro" id="IPR050077">
    <property type="entry name" value="LexA_repressor"/>
</dbReference>
<dbReference type="Gene3D" id="1.10.10.10">
    <property type="entry name" value="Winged helix-like DNA-binding domain superfamily/Winged helix DNA-binding domain"/>
    <property type="match status" value="1"/>
</dbReference>
<evidence type="ECO:0000259" key="11">
    <source>
        <dbReference type="Pfam" id="PF01726"/>
    </source>
</evidence>
<comment type="caution">
    <text evidence="12">The sequence shown here is derived from an EMBL/GenBank/DDBJ whole genome shotgun (WGS) entry which is preliminary data.</text>
</comment>
<proteinExistence type="predicted"/>
<reference evidence="12 13" key="1">
    <citation type="submission" date="2020-05" db="EMBL/GenBank/DDBJ databases">
        <title>Genome Sequencing of Type Strains.</title>
        <authorList>
            <person name="Lemaire J.F."/>
            <person name="Inderbitzin P."/>
            <person name="Gregorio O.A."/>
            <person name="Collins S.B."/>
            <person name="Wespe N."/>
            <person name="Knight-Connoni V."/>
        </authorList>
    </citation>
    <scope>NUCLEOTIDE SEQUENCE [LARGE SCALE GENOMIC DNA]</scope>
    <source>
        <strain evidence="12 13">LMG 21957</strain>
    </source>
</reference>
<keyword evidence="2" id="KW-0235">DNA replication</keyword>
<evidence type="ECO:0000256" key="10">
    <source>
        <dbReference type="ARBA" id="ARBA00023236"/>
    </source>
</evidence>
<keyword evidence="13" id="KW-1185">Reference proteome</keyword>
<evidence type="ECO:0000313" key="13">
    <source>
        <dbReference type="Proteomes" id="UP000526125"/>
    </source>
</evidence>
<evidence type="ECO:0000256" key="1">
    <source>
        <dbReference type="ARBA" id="ARBA00022491"/>
    </source>
</evidence>
<evidence type="ECO:0000256" key="5">
    <source>
        <dbReference type="ARBA" id="ARBA00022813"/>
    </source>
</evidence>
<dbReference type="InterPro" id="IPR036388">
    <property type="entry name" value="WH-like_DNA-bd_sf"/>
</dbReference>
<dbReference type="Pfam" id="PF01726">
    <property type="entry name" value="LexA_DNA_bind"/>
    <property type="match status" value="1"/>
</dbReference>
<keyword evidence="4" id="KW-0378">Hydrolase</keyword>
<dbReference type="GO" id="GO:0009432">
    <property type="term" value="P:SOS response"/>
    <property type="evidence" value="ECO:0007669"/>
    <property type="project" value="UniProtKB-KW"/>
</dbReference>
<dbReference type="GO" id="GO:0006260">
    <property type="term" value="P:DNA replication"/>
    <property type="evidence" value="ECO:0007669"/>
    <property type="project" value="UniProtKB-KW"/>
</dbReference>
<evidence type="ECO:0000256" key="4">
    <source>
        <dbReference type="ARBA" id="ARBA00022801"/>
    </source>
</evidence>
<evidence type="ECO:0000256" key="6">
    <source>
        <dbReference type="ARBA" id="ARBA00023015"/>
    </source>
</evidence>
<dbReference type="Proteomes" id="UP000526125">
    <property type="component" value="Unassembled WGS sequence"/>
</dbReference>